<dbReference type="PANTHER" id="PTHR43037:SF4">
    <property type="entry name" value="PEPTIDASE S9 PROLYL OLIGOPEPTIDASE CATALYTIC DOMAIN-CONTAINING PROTEIN"/>
    <property type="match status" value="1"/>
</dbReference>
<dbReference type="InterPro" id="IPR050955">
    <property type="entry name" value="Plant_Biomass_Hydrol_Est"/>
</dbReference>
<evidence type="ECO:0000256" key="1">
    <source>
        <dbReference type="ARBA" id="ARBA00022729"/>
    </source>
</evidence>
<evidence type="ECO:0000256" key="2">
    <source>
        <dbReference type="SAM" id="MobiDB-lite"/>
    </source>
</evidence>
<dbReference type="Proteomes" id="UP000053477">
    <property type="component" value="Unassembled WGS sequence"/>
</dbReference>
<evidence type="ECO:0000259" key="3">
    <source>
        <dbReference type="Pfam" id="PF00326"/>
    </source>
</evidence>
<evidence type="ECO:0000313" key="4">
    <source>
        <dbReference type="EMBL" id="KLO12016.1"/>
    </source>
</evidence>
<dbReference type="EMBL" id="KQ085987">
    <property type="protein sequence ID" value="KLO12016.1"/>
    <property type="molecule type" value="Genomic_DNA"/>
</dbReference>
<dbReference type="PANTHER" id="PTHR43037">
    <property type="entry name" value="UNNAMED PRODUCT-RELATED"/>
    <property type="match status" value="1"/>
</dbReference>
<proteinExistence type="predicted"/>
<dbReference type="OrthoDB" id="449091at2759"/>
<dbReference type="Pfam" id="PF00326">
    <property type="entry name" value="Peptidase_S9"/>
    <property type="match status" value="1"/>
</dbReference>
<dbReference type="STRING" id="27342.A0A0H2S543"/>
<dbReference type="InParanoid" id="A0A0H2S543"/>
<sequence>MVNTMAWRIQVSNYWDVLGPFPIHAREQYFLSPAFPLEITPKYTHEEERTWPSSYSSSGLVGWSEAFADDDGNLAVSFPEVDWNTLRSTEGWAALQYHSVLRTKLTVYPPDWDPEDDLPIDEVSDSDSDSEEEEVENTPFRILVSLLRGSQFTLLPPRGSPVLNSSKPFVPSWHSGNIYDLSKAPPNAVDLPSPPYRYRPTTYDVFVSGDYEIRLFGDPKDSNDTIPTLQISFKAWPEVKESKIVREISHDIVPDFVDGFAFGNAISVGLRSVDGWWIVHSLVPGNDLPPELDISLRHEIMDSHIIKLGLLGPQRLAPTQTRMVPLILKQNAPCRAESITFTLDLVELKPMEDFKESSRRMSLEVTLRLRQLKPWSTDDYDLIRATFLFKKSNPASFLVKPPLRSNENGGTDSPLLALHGAGVDIFASTFWADAIPRQSSRWIVIPPGRTEWGLDWHGPSTAEAWASVSALRDILTQHEVFRTWAFTEDSKVVLIGHSNGGQGVWYMASRYPDRVLAAIPAAGYIKSQAYVPLTQSRSAHYMDPSLRAVLESSSTPDDNDLFLSNLVDVPVLAIHGGADTNVPTWHSRQYIATLKEWGATDATLHIDEGKPHFYPEVFKGAHVSEFLGNLSEEKATYPPSPSFTLTVVNPAHSGSLRGWTIDSLKVPGRIARIRVSLENGDVYVRTENVKRFTVGRGAFGYTTVASFEIDKWNIDSREFPEPDDRTKVTFVYKQSCLEWQIAGPLNKKDEEESEEHRLQPRYRGLSLGGLHGRAQEILDSPDSHIIVVPKFPKHALSAAQRIAHVLNVYHKLDAAIITEDEAMSLWLCVSIDLPPGNIISIGRSEFTKEIINHHFTPFYLHGAGLKYTYYGHNKYSGPGTGFVLLHPHLTNPEAKSIVVSGTDWEGTERAIRLFPYRTGVPVPDFTVIGPAADSRGAGGVLGAGVFDDLWKHNPPMTYLT</sequence>
<dbReference type="GO" id="GO:0008236">
    <property type="term" value="F:serine-type peptidase activity"/>
    <property type="evidence" value="ECO:0007669"/>
    <property type="project" value="InterPro"/>
</dbReference>
<keyword evidence="1" id="KW-0732">Signal</keyword>
<dbReference type="SUPFAM" id="SSF53474">
    <property type="entry name" value="alpha/beta-Hydrolases"/>
    <property type="match status" value="1"/>
</dbReference>
<dbReference type="AlphaFoldDB" id="A0A0H2S543"/>
<reference evidence="4 5" key="1">
    <citation type="submission" date="2015-04" db="EMBL/GenBank/DDBJ databases">
        <title>Complete genome sequence of Schizopora paradoxa KUC8140, a cosmopolitan wood degrader in East Asia.</title>
        <authorList>
            <consortium name="DOE Joint Genome Institute"/>
            <person name="Min B."/>
            <person name="Park H."/>
            <person name="Jang Y."/>
            <person name="Kim J.-J."/>
            <person name="Kim K.H."/>
            <person name="Pangilinan J."/>
            <person name="Lipzen A."/>
            <person name="Riley R."/>
            <person name="Grigoriev I.V."/>
            <person name="Spatafora J.W."/>
            <person name="Choi I.-G."/>
        </authorList>
    </citation>
    <scope>NUCLEOTIDE SEQUENCE [LARGE SCALE GENOMIC DNA]</scope>
    <source>
        <strain evidence="4 5">KUC8140</strain>
    </source>
</reference>
<accession>A0A0H2S543</accession>
<gene>
    <name evidence="4" type="ORF">SCHPADRAFT_443017</name>
</gene>
<name>A0A0H2S543_9AGAM</name>
<dbReference type="Gene3D" id="3.40.50.1820">
    <property type="entry name" value="alpha/beta hydrolase"/>
    <property type="match status" value="1"/>
</dbReference>
<keyword evidence="5" id="KW-1185">Reference proteome</keyword>
<feature type="domain" description="Peptidase S9 prolyl oligopeptidase catalytic" evidence="3">
    <location>
        <begin position="448"/>
        <end position="615"/>
    </location>
</feature>
<dbReference type="GO" id="GO:0006508">
    <property type="term" value="P:proteolysis"/>
    <property type="evidence" value="ECO:0007669"/>
    <property type="project" value="InterPro"/>
</dbReference>
<evidence type="ECO:0000313" key="5">
    <source>
        <dbReference type="Proteomes" id="UP000053477"/>
    </source>
</evidence>
<protein>
    <recommendedName>
        <fullName evidence="3">Peptidase S9 prolyl oligopeptidase catalytic domain-containing protein</fullName>
    </recommendedName>
</protein>
<dbReference type="InterPro" id="IPR029058">
    <property type="entry name" value="AB_hydrolase_fold"/>
</dbReference>
<feature type="region of interest" description="Disordered" evidence="2">
    <location>
        <begin position="112"/>
        <end position="136"/>
    </location>
</feature>
<organism evidence="4 5">
    <name type="scientific">Schizopora paradoxa</name>
    <dbReference type="NCBI Taxonomy" id="27342"/>
    <lineage>
        <taxon>Eukaryota</taxon>
        <taxon>Fungi</taxon>
        <taxon>Dikarya</taxon>
        <taxon>Basidiomycota</taxon>
        <taxon>Agaricomycotina</taxon>
        <taxon>Agaricomycetes</taxon>
        <taxon>Hymenochaetales</taxon>
        <taxon>Schizoporaceae</taxon>
        <taxon>Schizopora</taxon>
    </lineage>
</organism>
<dbReference type="InterPro" id="IPR001375">
    <property type="entry name" value="Peptidase_S9_cat"/>
</dbReference>